<evidence type="ECO:0000256" key="1">
    <source>
        <dbReference type="SAM" id="MobiDB-lite"/>
    </source>
</evidence>
<proteinExistence type="predicted"/>
<comment type="caution">
    <text evidence="2">The sequence shown here is derived from an EMBL/GenBank/DDBJ whole genome shotgun (WGS) entry which is preliminary data.</text>
</comment>
<keyword evidence="3" id="KW-1185">Reference proteome</keyword>
<protein>
    <submittedName>
        <fullName evidence="2">Uncharacterized protein</fullName>
    </submittedName>
</protein>
<name>A0AAN9IJM0_CROPI</name>
<accession>A0AAN9IJM0</accession>
<dbReference type="Proteomes" id="UP001372338">
    <property type="component" value="Unassembled WGS sequence"/>
</dbReference>
<evidence type="ECO:0000313" key="3">
    <source>
        <dbReference type="Proteomes" id="UP001372338"/>
    </source>
</evidence>
<gene>
    <name evidence="2" type="ORF">RIF29_09849</name>
</gene>
<sequence length="303" mass="34033">MSTNTLSVGFIQLHEFQCTIDDLKCTVRIIEGMVDGTTSFKSNLFADVDPWDAYRVDPAEKSKAENQPPPTEPSVLYISVDDDYDVDAPRSSQFRPARSCKTHPQNFVIGRSSSKRKSSSTTPNNERGKSNSRSSFKKPKIEKETAGTEQVAATTMRLGTPVSSGKKSNMPSSNNMNTKKQQKRKTCLGQAKVMNKVLCSMECPIDDSLRTFDITTWPISSVDRVQNLGDRFFLALLSDDSAYWLLNLLLMEYAFQPFVASEIDIDKVKMRITLALISERFNVLYSKTECQAQLLMQAMEELS</sequence>
<dbReference type="EMBL" id="JAYWIO010000002">
    <property type="protein sequence ID" value="KAK7281662.1"/>
    <property type="molecule type" value="Genomic_DNA"/>
</dbReference>
<reference evidence="2 3" key="1">
    <citation type="submission" date="2024-01" db="EMBL/GenBank/DDBJ databases">
        <title>The genomes of 5 underutilized Papilionoideae crops provide insights into root nodulation and disease resistanc.</title>
        <authorList>
            <person name="Yuan L."/>
        </authorList>
    </citation>
    <scope>NUCLEOTIDE SEQUENCE [LARGE SCALE GENOMIC DNA]</scope>
    <source>
        <strain evidence="2">ZHUSHIDOU_FW_LH</strain>
        <tissue evidence="2">Leaf</tissue>
    </source>
</reference>
<dbReference type="AlphaFoldDB" id="A0AAN9IJM0"/>
<feature type="region of interest" description="Disordered" evidence="1">
    <location>
        <begin position="87"/>
        <end position="184"/>
    </location>
</feature>
<feature type="compositionally biased region" description="Low complexity" evidence="1">
    <location>
        <begin position="163"/>
        <end position="179"/>
    </location>
</feature>
<evidence type="ECO:0000313" key="2">
    <source>
        <dbReference type="EMBL" id="KAK7281662.1"/>
    </source>
</evidence>
<organism evidence="2 3">
    <name type="scientific">Crotalaria pallida</name>
    <name type="common">Smooth rattlebox</name>
    <name type="synonym">Crotalaria striata</name>
    <dbReference type="NCBI Taxonomy" id="3830"/>
    <lineage>
        <taxon>Eukaryota</taxon>
        <taxon>Viridiplantae</taxon>
        <taxon>Streptophyta</taxon>
        <taxon>Embryophyta</taxon>
        <taxon>Tracheophyta</taxon>
        <taxon>Spermatophyta</taxon>
        <taxon>Magnoliopsida</taxon>
        <taxon>eudicotyledons</taxon>
        <taxon>Gunneridae</taxon>
        <taxon>Pentapetalae</taxon>
        <taxon>rosids</taxon>
        <taxon>fabids</taxon>
        <taxon>Fabales</taxon>
        <taxon>Fabaceae</taxon>
        <taxon>Papilionoideae</taxon>
        <taxon>50 kb inversion clade</taxon>
        <taxon>genistoids sensu lato</taxon>
        <taxon>core genistoids</taxon>
        <taxon>Crotalarieae</taxon>
        <taxon>Crotalaria</taxon>
    </lineage>
</organism>